<sequence length="121" mass="14405">MPLQFSQTMQLFFAHNFPLILFSIFSIISLILAIKNNSRFYILLFVAFFVLAFKFEYSKHLLFKIENDMINSIFPEGARGRKYDFIKTVLEFYLPVIMNFFGWGLLVLNLIFGRKKRDQQN</sequence>
<dbReference type="EMBL" id="MEVN01000007">
    <property type="protein sequence ID" value="OGC57691.1"/>
    <property type="molecule type" value="Genomic_DNA"/>
</dbReference>
<reference evidence="2 3" key="1">
    <citation type="journal article" date="2016" name="Nat. Commun.">
        <title>Thousands of microbial genomes shed light on interconnected biogeochemical processes in an aquifer system.</title>
        <authorList>
            <person name="Anantharaman K."/>
            <person name="Brown C.T."/>
            <person name="Hug L.A."/>
            <person name="Sharon I."/>
            <person name="Castelle C.J."/>
            <person name="Probst A.J."/>
            <person name="Thomas B.C."/>
            <person name="Singh A."/>
            <person name="Wilkins M.J."/>
            <person name="Karaoz U."/>
            <person name="Brodie E.L."/>
            <person name="Williams K.H."/>
            <person name="Hubbard S.S."/>
            <person name="Banfield J.F."/>
        </authorList>
    </citation>
    <scope>NUCLEOTIDE SEQUENCE [LARGE SCALE GENOMIC DNA]</scope>
</reference>
<evidence type="ECO:0000313" key="2">
    <source>
        <dbReference type="EMBL" id="OGC57691.1"/>
    </source>
</evidence>
<comment type="caution">
    <text evidence="2">The sequence shown here is derived from an EMBL/GenBank/DDBJ whole genome shotgun (WGS) entry which is preliminary data.</text>
</comment>
<organism evidence="2 3">
    <name type="scientific">candidate division WWE3 bacterium RIFCSPLOWO2_12_FULL_36_10</name>
    <dbReference type="NCBI Taxonomy" id="1802630"/>
    <lineage>
        <taxon>Bacteria</taxon>
        <taxon>Katanobacteria</taxon>
    </lineage>
</organism>
<dbReference type="STRING" id="1802630.A3H26_03890"/>
<protein>
    <submittedName>
        <fullName evidence="2">Uncharacterized protein</fullName>
    </submittedName>
</protein>
<feature type="transmembrane region" description="Helical" evidence="1">
    <location>
        <begin position="92"/>
        <end position="112"/>
    </location>
</feature>
<dbReference type="AlphaFoldDB" id="A0A1F4VKI0"/>
<gene>
    <name evidence="2" type="ORF">A3H26_03890</name>
</gene>
<evidence type="ECO:0000256" key="1">
    <source>
        <dbReference type="SAM" id="Phobius"/>
    </source>
</evidence>
<name>A0A1F4VKI0_UNCKA</name>
<proteinExistence type="predicted"/>
<keyword evidence="1" id="KW-0812">Transmembrane</keyword>
<feature type="transmembrane region" description="Helical" evidence="1">
    <location>
        <begin position="12"/>
        <end position="33"/>
    </location>
</feature>
<evidence type="ECO:0000313" key="3">
    <source>
        <dbReference type="Proteomes" id="UP000177763"/>
    </source>
</evidence>
<keyword evidence="1" id="KW-0472">Membrane</keyword>
<accession>A0A1F4VKI0</accession>
<dbReference type="Proteomes" id="UP000177763">
    <property type="component" value="Unassembled WGS sequence"/>
</dbReference>
<keyword evidence="1" id="KW-1133">Transmembrane helix</keyword>
<feature type="transmembrane region" description="Helical" evidence="1">
    <location>
        <begin position="40"/>
        <end position="57"/>
    </location>
</feature>